<reference evidence="4" key="1">
    <citation type="submission" date="2015-07" db="EMBL/GenBank/DDBJ databases">
        <title>Genome sequencing of Sunxiuqinia dokdonensis strain SK.</title>
        <authorList>
            <person name="Ahn S."/>
            <person name="Kim B.-C."/>
        </authorList>
    </citation>
    <scope>NUCLEOTIDE SEQUENCE [LARGE SCALE GENOMIC DNA]</scope>
    <source>
        <strain evidence="4">SK</strain>
    </source>
</reference>
<dbReference type="GO" id="GO:0016491">
    <property type="term" value="F:oxidoreductase activity"/>
    <property type="evidence" value="ECO:0007669"/>
    <property type="project" value="UniProtKB-KW"/>
</dbReference>
<evidence type="ECO:0000256" key="2">
    <source>
        <dbReference type="ARBA" id="ARBA00023002"/>
    </source>
</evidence>
<protein>
    <submittedName>
        <fullName evidence="3">Oxidoreductase</fullName>
    </submittedName>
</protein>
<dbReference type="Pfam" id="PF13561">
    <property type="entry name" value="adh_short_C2"/>
    <property type="match status" value="1"/>
</dbReference>
<dbReference type="AlphaFoldDB" id="A0A0L8VBR8"/>
<keyword evidence="2" id="KW-0560">Oxidoreductase</keyword>
<dbReference type="PANTHER" id="PTHR24321">
    <property type="entry name" value="DEHYDROGENASES, SHORT CHAIN"/>
    <property type="match status" value="1"/>
</dbReference>
<dbReference type="PANTHER" id="PTHR24321:SF8">
    <property type="entry name" value="ESTRADIOL 17-BETA-DEHYDROGENASE 8-RELATED"/>
    <property type="match status" value="1"/>
</dbReference>
<dbReference type="RefSeq" id="WP_053180742.1">
    <property type="nucleotide sequence ID" value="NZ_LGIA01000060.1"/>
</dbReference>
<evidence type="ECO:0000256" key="1">
    <source>
        <dbReference type="ARBA" id="ARBA00006484"/>
    </source>
</evidence>
<comment type="caution">
    <text evidence="3">The sequence shown here is derived from an EMBL/GenBank/DDBJ whole genome shotgun (WGS) entry which is preliminary data.</text>
</comment>
<dbReference type="Gene3D" id="3.40.50.720">
    <property type="entry name" value="NAD(P)-binding Rossmann-like Domain"/>
    <property type="match status" value="1"/>
</dbReference>
<dbReference type="PATRIC" id="fig|1409788.3.peg.1277"/>
<dbReference type="STRING" id="1409788.NC99_12540"/>
<dbReference type="InterPro" id="IPR036291">
    <property type="entry name" value="NAD(P)-bd_dom_sf"/>
</dbReference>
<organism evidence="3 4">
    <name type="scientific">Sunxiuqinia dokdonensis</name>
    <dbReference type="NCBI Taxonomy" id="1409788"/>
    <lineage>
        <taxon>Bacteria</taxon>
        <taxon>Pseudomonadati</taxon>
        <taxon>Bacteroidota</taxon>
        <taxon>Bacteroidia</taxon>
        <taxon>Marinilabiliales</taxon>
        <taxon>Prolixibacteraceae</taxon>
        <taxon>Sunxiuqinia</taxon>
    </lineage>
</organism>
<dbReference type="FunFam" id="3.40.50.720:FF:000084">
    <property type="entry name" value="Short-chain dehydrogenase reductase"/>
    <property type="match status" value="1"/>
</dbReference>
<sequence>MKRNILVTGGAQGIGKITVRELLSAGYAVTVFEIDQEALDELVSEFQTEDLLALRVDVSDEAMVKAGIDQSIEHFGRLDGLVNNAVYQVFKPFQTLSLQEWQRALEVNLTGPFLCVKYAESALRMSHGAIVNICSTRALQSEAGTESYSVSKGGLLALTHALAMSLGPDVRVNAISPGWIDVSAVKKKSAANPYELRDEDHAQHPVGRVGKAEDIANMVLFLLNPANDFITGQNFVVDGGMTKKMIYK</sequence>
<dbReference type="EMBL" id="LGIA01000060">
    <property type="protein sequence ID" value="KOH45930.1"/>
    <property type="molecule type" value="Genomic_DNA"/>
</dbReference>
<comment type="similarity">
    <text evidence="1">Belongs to the short-chain dehydrogenases/reductases (SDR) family.</text>
</comment>
<dbReference type="PROSITE" id="PS00061">
    <property type="entry name" value="ADH_SHORT"/>
    <property type="match status" value="1"/>
</dbReference>
<dbReference type="InterPro" id="IPR020904">
    <property type="entry name" value="Sc_DH/Rdtase_CS"/>
</dbReference>
<dbReference type="Proteomes" id="UP000036958">
    <property type="component" value="Unassembled WGS sequence"/>
</dbReference>
<proteinExistence type="inferred from homology"/>
<name>A0A0L8VBR8_9BACT</name>
<dbReference type="PRINTS" id="PR00081">
    <property type="entry name" value="GDHRDH"/>
</dbReference>
<dbReference type="SUPFAM" id="SSF51735">
    <property type="entry name" value="NAD(P)-binding Rossmann-fold domains"/>
    <property type="match status" value="1"/>
</dbReference>
<accession>A0A0L8VBR8</accession>
<gene>
    <name evidence="3" type="ORF">NC99_12540</name>
</gene>
<evidence type="ECO:0000313" key="4">
    <source>
        <dbReference type="Proteomes" id="UP000036958"/>
    </source>
</evidence>
<dbReference type="InterPro" id="IPR002347">
    <property type="entry name" value="SDR_fam"/>
</dbReference>
<dbReference type="OrthoDB" id="9788235at2"/>
<dbReference type="PRINTS" id="PR00080">
    <property type="entry name" value="SDRFAMILY"/>
</dbReference>
<evidence type="ECO:0000313" key="3">
    <source>
        <dbReference type="EMBL" id="KOH45930.1"/>
    </source>
</evidence>
<keyword evidence="4" id="KW-1185">Reference proteome</keyword>